<feature type="signal peptide" evidence="2">
    <location>
        <begin position="1"/>
        <end position="19"/>
    </location>
</feature>
<sequence>MQNLFSLFILALVVQGIRSQWDYITEQREIASSPCPESNSNESQSKDNITSTSDITVDYEKFDDYELKKLFVKKFKLYKDSVSAKYKNEPLEIMKPHRKPRAVVSHTTVSCRTCYAAGTSSVDEKCYKGAKVPITKCADAEFCFTEIHPEYLRRGCVLPGRVNRTFVCKCPLCNDKPSTESWHYEYTTINDWAYDNSRLSKRLLGMDLICKVCETKGVDPVQDQSCRSGKNTEYMVCPHNHICYTNIDDEIDFMFVYISLIKVHCESKENANNDKRTRKSELTKKKSVAKTDKMDHEIKVHASSGAHIEGNSTDQFMEHDDPRRSCINCNNVGVEDCNDPKNKLIQSVMCEHDDDLCYSMHTPFGIIDRGCYNSNHNLTTYVCSCNLCNYISISEMPYTFNTKQDWIDNVIEISRTRHFRKSIFKDMSCLRCEVNSTVQKADLIESANCLEGSIGNIPVEECEQNEVCAVKAHRAHGYIWRGCVRTPLYNYWWHFCDYDLCNYDTVLSLYDFI</sequence>
<name>A0A8S1B7L3_ARCPL</name>
<reference evidence="3 4" key="1">
    <citation type="submission" date="2020-04" db="EMBL/GenBank/DDBJ databases">
        <authorList>
            <person name="Wallbank WR R."/>
            <person name="Pardo Diaz C."/>
            <person name="Kozak K."/>
            <person name="Martin S."/>
            <person name="Jiggins C."/>
            <person name="Moest M."/>
            <person name="Warren A I."/>
            <person name="Byers J.R.P. K."/>
            <person name="Montejo-Kovacevich G."/>
            <person name="Yen C E."/>
        </authorList>
    </citation>
    <scope>NUCLEOTIDE SEQUENCE [LARGE SCALE GENOMIC DNA]</scope>
</reference>
<dbReference type="Proteomes" id="UP000494256">
    <property type="component" value="Unassembled WGS sequence"/>
</dbReference>
<evidence type="ECO:0000313" key="4">
    <source>
        <dbReference type="Proteomes" id="UP000494256"/>
    </source>
</evidence>
<evidence type="ECO:0000256" key="2">
    <source>
        <dbReference type="SAM" id="SignalP"/>
    </source>
</evidence>
<proteinExistence type="predicted"/>
<feature type="region of interest" description="Disordered" evidence="1">
    <location>
        <begin position="272"/>
        <end position="293"/>
    </location>
</feature>
<comment type="caution">
    <text evidence="3">The sequence shown here is derived from an EMBL/GenBank/DDBJ whole genome shotgun (WGS) entry which is preliminary data.</text>
</comment>
<dbReference type="EMBL" id="CADEBD010000422">
    <property type="protein sequence ID" value="CAB3254869.1"/>
    <property type="molecule type" value="Genomic_DNA"/>
</dbReference>
<evidence type="ECO:0000313" key="3">
    <source>
        <dbReference type="EMBL" id="CAB3254869.1"/>
    </source>
</evidence>
<accession>A0A8S1B7L3</accession>
<protein>
    <submittedName>
        <fullName evidence="3">Uncharacterized protein</fullName>
    </submittedName>
</protein>
<organism evidence="3 4">
    <name type="scientific">Arctia plantaginis</name>
    <name type="common">Wood tiger moth</name>
    <name type="synonym">Phalaena plantaginis</name>
    <dbReference type="NCBI Taxonomy" id="874455"/>
    <lineage>
        <taxon>Eukaryota</taxon>
        <taxon>Metazoa</taxon>
        <taxon>Ecdysozoa</taxon>
        <taxon>Arthropoda</taxon>
        <taxon>Hexapoda</taxon>
        <taxon>Insecta</taxon>
        <taxon>Pterygota</taxon>
        <taxon>Neoptera</taxon>
        <taxon>Endopterygota</taxon>
        <taxon>Lepidoptera</taxon>
        <taxon>Glossata</taxon>
        <taxon>Ditrysia</taxon>
        <taxon>Noctuoidea</taxon>
        <taxon>Erebidae</taxon>
        <taxon>Arctiinae</taxon>
        <taxon>Arctia</taxon>
    </lineage>
</organism>
<feature type="chain" id="PRO_5035904003" evidence="2">
    <location>
        <begin position="20"/>
        <end position="513"/>
    </location>
</feature>
<dbReference type="AlphaFoldDB" id="A0A8S1B7L3"/>
<evidence type="ECO:0000256" key="1">
    <source>
        <dbReference type="SAM" id="MobiDB-lite"/>
    </source>
</evidence>
<keyword evidence="2" id="KW-0732">Signal</keyword>
<gene>
    <name evidence="3" type="ORF">APLA_LOCUS15008</name>
</gene>
<dbReference type="OrthoDB" id="7477382at2759"/>